<keyword evidence="2" id="KW-1003">Cell membrane</keyword>
<keyword evidence="4 10" id="KW-0732">Signal</keyword>
<dbReference type="EMBL" id="JBAMMX010000012">
    <property type="protein sequence ID" value="KAK6930712.1"/>
    <property type="molecule type" value="Genomic_DNA"/>
</dbReference>
<dbReference type="InterPro" id="IPR012946">
    <property type="entry name" value="X8"/>
</dbReference>
<keyword evidence="13" id="KW-1185">Reference proteome</keyword>
<feature type="chain" id="PRO_5042878860" evidence="10">
    <location>
        <begin position="22"/>
        <end position="196"/>
    </location>
</feature>
<dbReference type="PANTHER" id="PTHR31044:SF47">
    <property type="entry name" value="CARBOHYDRATE-BINDING X8 DOMAIN SUPERFAMILY PROTEIN"/>
    <property type="match status" value="1"/>
</dbReference>
<evidence type="ECO:0000256" key="3">
    <source>
        <dbReference type="ARBA" id="ARBA00022622"/>
    </source>
</evidence>
<sequence length="196" mass="20129">MASKAEVWLIIGLMITSSSLSKMEVRGANTVTQGTWCVARSDASEKALQSALNYACGSGADCVPLQVSGICYLPNTVQAHASYAFNSYYQRKSMAPGSCDFAGTATVTSTDPSYGSCVYPSSLSTAGGAATPGTTTTPTTTTPTAPLGGTGYTPPSPPMSTTETSNGLSGFSDDTTLMSGLLFLVLLFILQPMLAV</sequence>
<dbReference type="PANTHER" id="PTHR31044">
    <property type="entry name" value="BETA-1,3 GLUCANASE"/>
    <property type="match status" value="1"/>
</dbReference>
<evidence type="ECO:0000256" key="9">
    <source>
        <dbReference type="SAM" id="MobiDB-lite"/>
    </source>
</evidence>
<dbReference type="Pfam" id="PF07983">
    <property type="entry name" value="X8"/>
    <property type="match status" value="1"/>
</dbReference>
<evidence type="ECO:0000256" key="4">
    <source>
        <dbReference type="ARBA" id="ARBA00022729"/>
    </source>
</evidence>
<name>A0AAN8VJS0_9MAGN</name>
<feature type="compositionally biased region" description="Low complexity" evidence="9">
    <location>
        <begin position="126"/>
        <end position="147"/>
    </location>
</feature>
<proteinExistence type="predicted"/>
<feature type="region of interest" description="Disordered" evidence="9">
    <location>
        <begin position="126"/>
        <end position="167"/>
    </location>
</feature>
<protein>
    <submittedName>
        <fullName evidence="12">X8 domain</fullName>
    </submittedName>
</protein>
<keyword evidence="3" id="KW-0336">GPI-anchor</keyword>
<evidence type="ECO:0000256" key="1">
    <source>
        <dbReference type="ARBA" id="ARBA00004609"/>
    </source>
</evidence>
<dbReference type="Proteomes" id="UP001370490">
    <property type="component" value="Unassembled WGS sequence"/>
</dbReference>
<keyword evidence="5" id="KW-0472">Membrane</keyword>
<evidence type="ECO:0000256" key="5">
    <source>
        <dbReference type="ARBA" id="ARBA00023136"/>
    </source>
</evidence>
<evidence type="ECO:0000256" key="6">
    <source>
        <dbReference type="ARBA" id="ARBA00023157"/>
    </source>
</evidence>
<gene>
    <name evidence="12" type="ORF">RJ641_004806</name>
</gene>
<feature type="signal peptide" evidence="10">
    <location>
        <begin position="1"/>
        <end position="21"/>
    </location>
</feature>
<evidence type="ECO:0000256" key="10">
    <source>
        <dbReference type="SAM" id="SignalP"/>
    </source>
</evidence>
<evidence type="ECO:0000256" key="2">
    <source>
        <dbReference type="ARBA" id="ARBA00022475"/>
    </source>
</evidence>
<dbReference type="Gene3D" id="1.20.58.1040">
    <property type="match status" value="1"/>
</dbReference>
<dbReference type="InterPro" id="IPR044788">
    <property type="entry name" value="X8_dom_prot"/>
</dbReference>
<keyword evidence="6" id="KW-1015">Disulfide bond</keyword>
<dbReference type="GO" id="GO:0098552">
    <property type="term" value="C:side of membrane"/>
    <property type="evidence" value="ECO:0007669"/>
    <property type="project" value="UniProtKB-KW"/>
</dbReference>
<reference evidence="12 13" key="1">
    <citation type="submission" date="2023-12" db="EMBL/GenBank/DDBJ databases">
        <title>A high-quality genome assembly for Dillenia turbinata (Dilleniales).</title>
        <authorList>
            <person name="Chanderbali A."/>
        </authorList>
    </citation>
    <scope>NUCLEOTIDE SEQUENCE [LARGE SCALE GENOMIC DNA]</scope>
    <source>
        <strain evidence="12">LSX21</strain>
        <tissue evidence="12">Leaf</tissue>
    </source>
</reference>
<organism evidence="12 13">
    <name type="scientific">Dillenia turbinata</name>
    <dbReference type="NCBI Taxonomy" id="194707"/>
    <lineage>
        <taxon>Eukaryota</taxon>
        <taxon>Viridiplantae</taxon>
        <taxon>Streptophyta</taxon>
        <taxon>Embryophyta</taxon>
        <taxon>Tracheophyta</taxon>
        <taxon>Spermatophyta</taxon>
        <taxon>Magnoliopsida</taxon>
        <taxon>eudicotyledons</taxon>
        <taxon>Gunneridae</taxon>
        <taxon>Pentapetalae</taxon>
        <taxon>Dilleniales</taxon>
        <taxon>Dilleniaceae</taxon>
        <taxon>Dillenia</taxon>
    </lineage>
</organism>
<keyword evidence="7" id="KW-0325">Glycoprotein</keyword>
<comment type="subcellular location">
    <subcellularLocation>
        <location evidence="1">Cell membrane</location>
        <topology evidence="1">Lipid-anchor</topology>
        <topology evidence="1">GPI-anchor</topology>
    </subcellularLocation>
</comment>
<evidence type="ECO:0000313" key="13">
    <source>
        <dbReference type="Proteomes" id="UP001370490"/>
    </source>
</evidence>
<evidence type="ECO:0000313" key="12">
    <source>
        <dbReference type="EMBL" id="KAK6930712.1"/>
    </source>
</evidence>
<comment type="caution">
    <text evidence="12">The sequence shown here is derived from an EMBL/GenBank/DDBJ whole genome shotgun (WGS) entry which is preliminary data.</text>
</comment>
<evidence type="ECO:0000259" key="11">
    <source>
        <dbReference type="SMART" id="SM00768"/>
    </source>
</evidence>
<dbReference type="AlphaFoldDB" id="A0AAN8VJS0"/>
<evidence type="ECO:0000256" key="7">
    <source>
        <dbReference type="ARBA" id="ARBA00023180"/>
    </source>
</evidence>
<evidence type="ECO:0000256" key="8">
    <source>
        <dbReference type="ARBA" id="ARBA00023288"/>
    </source>
</evidence>
<accession>A0AAN8VJS0</accession>
<feature type="domain" description="X8" evidence="11">
    <location>
        <begin position="35"/>
        <end position="119"/>
    </location>
</feature>
<dbReference type="GO" id="GO:0005886">
    <property type="term" value="C:plasma membrane"/>
    <property type="evidence" value="ECO:0007669"/>
    <property type="project" value="UniProtKB-SubCell"/>
</dbReference>
<dbReference type="FunFam" id="1.20.58.1040:FF:000001">
    <property type="entry name" value="Glucan endo-1,3-beta-glucosidase 4"/>
    <property type="match status" value="1"/>
</dbReference>
<dbReference type="SMART" id="SM00768">
    <property type="entry name" value="X8"/>
    <property type="match status" value="1"/>
</dbReference>
<dbReference type="GO" id="GO:0009506">
    <property type="term" value="C:plasmodesma"/>
    <property type="evidence" value="ECO:0007669"/>
    <property type="project" value="UniProtKB-ARBA"/>
</dbReference>
<keyword evidence="8" id="KW-0449">Lipoprotein</keyword>